<dbReference type="SUPFAM" id="SSF56219">
    <property type="entry name" value="DNase I-like"/>
    <property type="match status" value="1"/>
</dbReference>
<feature type="compositionally biased region" description="Polar residues" evidence="1">
    <location>
        <begin position="429"/>
        <end position="438"/>
    </location>
</feature>
<dbReference type="InterPro" id="IPR002591">
    <property type="entry name" value="Phosphodiest/P_Trfase"/>
</dbReference>
<dbReference type="Gene3D" id="3.60.10.10">
    <property type="entry name" value="Endonuclease/exonuclease/phosphatase"/>
    <property type="match status" value="1"/>
</dbReference>
<dbReference type="EMBL" id="CZKA01000085">
    <property type="protein sequence ID" value="CUR60961.1"/>
    <property type="molecule type" value="Genomic_DNA"/>
</dbReference>
<evidence type="ECO:0000313" key="2">
    <source>
        <dbReference type="EMBL" id="CUR60961.1"/>
    </source>
</evidence>
<evidence type="ECO:0008006" key="3">
    <source>
        <dbReference type="Google" id="ProtNLM"/>
    </source>
</evidence>
<accession>A0A2P2CGC8</accession>
<organism evidence="2">
    <name type="scientific">metagenome</name>
    <dbReference type="NCBI Taxonomy" id="256318"/>
    <lineage>
        <taxon>unclassified sequences</taxon>
        <taxon>metagenomes</taxon>
    </lineage>
</organism>
<feature type="region of interest" description="Disordered" evidence="1">
    <location>
        <begin position="429"/>
        <end position="450"/>
    </location>
</feature>
<dbReference type="InterPro" id="IPR036691">
    <property type="entry name" value="Endo/exonu/phosph_ase_sf"/>
</dbReference>
<dbReference type="SUPFAM" id="SSF53649">
    <property type="entry name" value="Alkaline phosphatase-like"/>
    <property type="match status" value="1"/>
</dbReference>
<dbReference type="Gene3D" id="3.40.720.10">
    <property type="entry name" value="Alkaline Phosphatase, subunit A"/>
    <property type="match status" value="1"/>
</dbReference>
<evidence type="ECO:0000256" key="1">
    <source>
        <dbReference type="SAM" id="MobiDB-lite"/>
    </source>
</evidence>
<dbReference type="AlphaFoldDB" id="A0A2P2CGC8"/>
<sequence>MRVVRAVPLSRLTTRRARLVMLAAAVGLCLQLPALASDATPSAPAPAAADVVDLPTTLQVSSFNLLGYGHTAPGGDRKGWADGETRMNWSVRIIENNELDVIGFQEMQRPQLDRFKELVGTDFGLYPGAKLTTAAMANSIAWRRSDWRLVEANSMQVPYFKGNLIRMPYVLLRNVSTGREAYFYNSHNPADAHGPAQKWRNQAVQLEIGLVNRLRAESPYTPVFDTGDKNDREEFLCPLILNTEMRAANGGAVVNGICVPPEQMKVDWVTGSSDVAFTDYQALRTALVKKTTDHPVIVATAAIPSLSVSTSPISHVIVVSVEGLRTAAITSSGETATPAIHALMAGGASTLNARTAYERVGRLSNDVGMLTGRRVDPAKGGHGVGWKTDPGTTVHAAAGRYVSSVFDLAHNFGLRTALLTSQPGLTRLQDTWDSSNGGTDPYAPDDGRGKISRFVMADGDRAMTDTLRDMLVTNPPAVAFAQFSDLNAAGRDYGWRSSEYLTALTATDRLVQRLVNTVNASEELSGSTMIVLTSEHGGSNRAGTPATILGNYRIPVVVSGPGVAADADLYSLNPQYVRPARTRPSYAGGQPIRNTDIANLVTTYLGLPAIPGSTQNSDQSFTVLEPSAS</sequence>
<name>A0A2P2CGC8_9ZZZZ</name>
<protein>
    <recommendedName>
        <fullName evidence="3">Type I phosphodiesterase/nucleotide pyrophosphatase</fullName>
    </recommendedName>
</protein>
<dbReference type="InterPro" id="IPR017850">
    <property type="entry name" value="Alkaline_phosphatase_core_sf"/>
</dbReference>
<dbReference type="Pfam" id="PF01663">
    <property type="entry name" value="Phosphodiest"/>
    <property type="match status" value="1"/>
</dbReference>
<proteinExistence type="predicted"/>
<gene>
    <name evidence="2" type="ORF">NOCA290075</name>
</gene>
<reference evidence="2" key="1">
    <citation type="submission" date="2015-08" db="EMBL/GenBank/DDBJ databases">
        <authorList>
            <person name="Babu N.S."/>
            <person name="Beckwith C.J."/>
            <person name="Beseler K.G."/>
            <person name="Brison A."/>
            <person name="Carone J.V."/>
            <person name="Caskin T.P."/>
            <person name="Diamond M."/>
            <person name="Durham M.E."/>
            <person name="Foxe J.M."/>
            <person name="Go M."/>
            <person name="Henderson B.A."/>
            <person name="Jones I.B."/>
            <person name="McGettigan J.A."/>
            <person name="Micheletti S.J."/>
            <person name="Nasrallah M.E."/>
            <person name="Ortiz D."/>
            <person name="Piller C.R."/>
            <person name="Privatt S.R."/>
            <person name="Schneider S.L."/>
            <person name="Sharp S."/>
            <person name="Smith T.C."/>
            <person name="Stanton J.D."/>
            <person name="Ullery H.E."/>
            <person name="Wilson R.J."/>
            <person name="Serrano M.G."/>
            <person name="Buck G."/>
            <person name="Lee V."/>
            <person name="Wang Y."/>
            <person name="Carvalho R."/>
            <person name="Voegtly L."/>
            <person name="Shi R."/>
            <person name="Duckworth R."/>
            <person name="Johnson A."/>
            <person name="Loviza R."/>
            <person name="Walstead R."/>
            <person name="Shah Z."/>
            <person name="Kiflezghi M."/>
            <person name="Wade K."/>
            <person name="Ball S.L."/>
            <person name="Bradley K.W."/>
            <person name="Asai D.J."/>
            <person name="Bowman C.A."/>
            <person name="Russell D.A."/>
            <person name="Pope W.H."/>
            <person name="Jacobs-Sera D."/>
            <person name="Hendrix R.W."/>
            <person name="Hatfull G.F."/>
        </authorList>
    </citation>
    <scope>NUCLEOTIDE SEQUENCE</scope>
</reference>